<proteinExistence type="predicted"/>
<keyword evidence="1" id="KW-0175">Coiled coil</keyword>
<name>A0A6C0AE90_9ZZZZ</name>
<organism evidence="2">
    <name type="scientific">viral metagenome</name>
    <dbReference type="NCBI Taxonomy" id="1070528"/>
    <lineage>
        <taxon>unclassified sequences</taxon>
        <taxon>metagenomes</taxon>
        <taxon>organismal metagenomes</taxon>
    </lineage>
</organism>
<protein>
    <submittedName>
        <fullName evidence="2">Uncharacterized protein</fullName>
    </submittedName>
</protein>
<dbReference type="EMBL" id="MN740594">
    <property type="protein sequence ID" value="QHS78064.1"/>
    <property type="molecule type" value="Genomic_DNA"/>
</dbReference>
<sequence length="150" mass="18002">MDKLEDLLNKRKVLENNIILLNNELNKVISEINLTSKIEVVKDERGYYCSFKNELGVKVEHLFLHNFNKDVITRCLNLLKENLYPFNKEIEKIYLHNDRDTNNYILLIYKDYKYTLKCDVYMNNIDILITKDNLIELFNSILEILIFLNH</sequence>
<dbReference type="AlphaFoldDB" id="A0A6C0AE90"/>
<accession>A0A6C0AE90</accession>
<reference evidence="2" key="1">
    <citation type="journal article" date="2020" name="Nature">
        <title>Giant virus diversity and host interactions through global metagenomics.</title>
        <authorList>
            <person name="Schulz F."/>
            <person name="Roux S."/>
            <person name="Paez-Espino D."/>
            <person name="Jungbluth S."/>
            <person name="Walsh D.A."/>
            <person name="Denef V.J."/>
            <person name="McMahon K.D."/>
            <person name="Konstantinidis K.T."/>
            <person name="Eloe-Fadrosh E.A."/>
            <person name="Kyrpides N.C."/>
            <person name="Woyke T."/>
        </authorList>
    </citation>
    <scope>NUCLEOTIDE SEQUENCE</scope>
    <source>
        <strain evidence="2">GVMAG-S-1021933-23</strain>
    </source>
</reference>
<evidence type="ECO:0000313" key="2">
    <source>
        <dbReference type="EMBL" id="QHS78064.1"/>
    </source>
</evidence>
<feature type="coiled-coil region" evidence="1">
    <location>
        <begin position="4"/>
        <end position="31"/>
    </location>
</feature>
<evidence type="ECO:0000256" key="1">
    <source>
        <dbReference type="SAM" id="Coils"/>
    </source>
</evidence>